<dbReference type="Proteomes" id="UP000267027">
    <property type="component" value="Unassembled WGS sequence"/>
</dbReference>
<evidence type="ECO:0000313" key="3">
    <source>
        <dbReference type="WBParaSite" id="ACOC_0001133401-mRNA-1"/>
    </source>
</evidence>
<protein>
    <submittedName>
        <fullName evidence="3">Rab-GAP TBC domain-containing protein</fullName>
    </submittedName>
</protein>
<name>A0A0R3PY67_ANGCS</name>
<evidence type="ECO:0000313" key="1">
    <source>
        <dbReference type="EMBL" id="VDM62920.1"/>
    </source>
</evidence>
<proteinExistence type="predicted"/>
<dbReference type="WBParaSite" id="ACOC_0001133401-mRNA-1">
    <property type="protein sequence ID" value="ACOC_0001133401-mRNA-1"/>
    <property type="gene ID" value="ACOC_0001133401"/>
</dbReference>
<accession>A0A0R3PY67</accession>
<gene>
    <name evidence="1" type="ORF">ACOC_LOCUS11335</name>
</gene>
<reference evidence="1 2" key="2">
    <citation type="submission" date="2018-11" db="EMBL/GenBank/DDBJ databases">
        <authorList>
            <consortium name="Pathogen Informatics"/>
        </authorList>
    </citation>
    <scope>NUCLEOTIDE SEQUENCE [LARGE SCALE GENOMIC DNA]</scope>
    <source>
        <strain evidence="1 2">Costa Rica</strain>
    </source>
</reference>
<dbReference type="AlphaFoldDB" id="A0A0R3PY67"/>
<reference evidence="3" key="1">
    <citation type="submission" date="2017-02" db="UniProtKB">
        <authorList>
            <consortium name="WormBaseParasite"/>
        </authorList>
    </citation>
    <scope>IDENTIFICATION</scope>
</reference>
<dbReference type="EMBL" id="UYYA01004669">
    <property type="protein sequence ID" value="VDM62920.1"/>
    <property type="molecule type" value="Genomic_DNA"/>
</dbReference>
<keyword evidence="2" id="KW-1185">Reference proteome</keyword>
<dbReference type="OrthoDB" id="5825880at2759"/>
<evidence type="ECO:0000313" key="2">
    <source>
        <dbReference type="Proteomes" id="UP000267027"/>
    </source>
</evidence>
<sequence>MIEVYARLIIGDLGHQELPLSFVSRAKIYMGEAGHCMGELNKQPVGWFKDLVCTTFHLIKVSRDAGLWSWTQLWDIFYTQTFAPMIRAEKGNVDTAVS</sequence>
<organism evidence="3">
    <name type="scientific">Angiostrongylus costaricensis</name>
    <name type="common">Nematode worm</name>
    <dbReference type="NCBI Taxonomy" id="334426"/>
    <lineage>
        <taxon>Eukaryota</taxon>
        <taxon>Metazoa</taxon>
        <taxon>Ecdysozoa</taxon>
        <taxon>Nematoda</taxon>
        <taxon>Chromadorea</taxon>
        <taxon>Rhabditida</taxon>
        <taxon>Rhabditina</taxon>
        <taxon>Rhabditomorpha</taxon>
        <taxon>Strongyloidea</taxon>
        <taxon>Metastrongylidae</taxon>
        <taxon>Angiostrongylus</taxon>
    </lineage>
</organism>